<organism evidence="3 4">
    <name type="scientific">Xanthomonas campestris pv. campestris (strain 8004)</name>
    <dbReference type="NCBI Taxonomy" id="314565"/>
    <lineage>
        <taxon>Bacteria</taxon>
        <taxon>Pseudomonadati</taxon>
        <taxon>Pseudomonadota</taxon>
        <taxon>Gammaproteobacteria</taxon>
        <taxon>Lysobacterales</taxon>
        <taxon>Lysobacteraceae</taxon>
        <taxon>Xanthomonas</taxon>
    </lineage>
</organism>
<sequence length="181" mass="18940">MSMPPSLPHSATPSPPARRGWWSRHWKWAVPLLALLLIVVLAVSIGALVAGIARVMKSTEPYRVGVLTAQHDPRVATVLGAPIEDGFLPSGNIATSGGGGHATLSVSLHGARGNGTLYIEAERHAGQWHYTSVQVVPDVGDTIALLDAVTAAAGRPRATDAGTDPDIETTDTVAPGKEQHR</sequence>
<evidence type="ECO:0008006" key="5">
    <source>
        <dbReference type="Google" id="ProtNLM"/>
    </source>
</evidence>
<dbReference type="AlphaFoldDB" id="A0A0H2XC86"/>
<protein>
    <recommendedName>
        <fullName evidence="5">Cytochrome oxidase complex assembly protein 1</fullName>
    </recommendedName>
</protein>
<dbReference type="HOGENOM" id="CLU_127630_1_0_6"/>
<name>A0A0H2XC86_XANC8</name>
<dbReference type="InterPro" id="IPR014807">
    <property type="entry name" value="Coa1"/>
</dbReference>
<dbReference type="RefSeq" id="WP_011039032.1">
    <property type="nucleotide sequence ID" value="NC_007086.1"/>
</dbReference>
<proteinExistence type="predicted"/>
<keyword evidence="2" id="KW-0472">Membrane</keyword>
<keyword evidence="2" id="KW-0812">Transmembrane</keyword>
<feature type="transmembrane region" description="Helical" evidence="2">
    <location>
        <begin position="28"/>
        <end position="53"/>
    </location>
</feature>
<evidence type="ECO:0000313" key="4">
    <source>
        <dbReference type="Proteomes" id="UP000000420"/>
    </source>
</evidence>
<accession>A0A0H2XC86</accession>
<dbReference type="Pfam" id="PF08695">
    <property type="entry name" value="Coa1"/>
    <property type="match status" value="1"/>
</dbReference>
<dbReference type="KEGG" id="xcb:XC_4050"/>
<evidence type="ECO:0000256" key="2">
    <source>
        <dbReference type="SAM" id="Phobius"/>
    </source>
</evidence>
<evidence type="ECO:0000256" key="1">
    <source>
        <dbReference type="SAM" id="MobiDB-lite"/>
    </source>
</evidence>
<dbReference type="Proteomes" id="UP000000420">
    <property type="component" value="Chromosome"/>
</dbReference>
<gene>
    <name evidence="3" type="ordered locus">XC_4050</name>
</gene>
<dbReference type="EMBL" id="CP000050">
    <property type="protein sequence ID" value="AAY51089.1"/>
    <property type="molecule type" value="Genomic_DNA"/>
</dbReference>
<reference evidence="3 4" key="1">
    <citation type="journal article" date="2005" name="Genome Res.">
        <title>Comparative and functional genomic analyses of the pathogenicity of phytopathogen Xanthomonas campestris pv. campestris.</title>
        <authorList>
            <person name="Qian W."/>
            <person name="Jia Y."/>
            <person name="Ren S.X."/>
            <person name="He Y.Q."/>
            <person name="Feng J.X."/>
            <person name="Lu L.F."/>
            <person name="Sun Q."/>
            <person name="Ying G."/>
            <person name="Tang D.J."/>
            <person name="Tang H."/>
            <person name="Wu W."/>
            <person name="Hao P."/>
            <person name="Wang L."/>
            <person name="Jiang B.L."/>
            <person name="Zeng S."/>
            <person name="Gu W.Y."/>
            <person name="Lu G."/>
            <person name="Rong L."/>
            <person name="Tian Y."/>
            <person name="Yao Z."/>
            <person name="Fu G."/>
            <person name="Chen B."/>
            <person name="Fang R."/>
            <person name="Qiang B."/>
            <person name="Chen Z."/>
            <person name="Zhao G.P."/>
            <person name="Tang J.L."/>
            <person name="He C."/>
        </authorList>
    </citation>
    <scope>NUCLEOTIDE SEQUENCE [LARGE SCALE GENOMIC DNA]</scope>
    <source>
        <strain evidence="3 4">8004</strain>
    </source>
</reference>
<feature type="region of interest" description="Disordered" evidence="1">
    <location>
        <begin position="154"/>
        <end position="181"/>
    </location>
</feature>
<keyword evidence="2" id="KW-1133">Transmembrane helix</keyword>
<evidence type="ECO:0000313" key="3">
    <source>
        <dbReference type="EMBL" id="AAY51089.1"/>
    </source>
</evidence>